<dbReference type="InterPro" id="IPR032718">
    <property type="entry name" value="PGBD4_Znf_C"/>
</dbReference>
<gene>
    <name evidence="2" type="ORF">KUTeg_023005</name>
</gene>
<name>A0ABQ9E662_TEGGR</name>
<keyword evidence="3" id="KW-1185">Reference proteome</keyword>
<evidence type="ECO:0000313" key="2">
    <source>
        <dbReference type="EMBL" id="KAJ8298945.1"/>
    </source>
</evidence>
<comment type="caution">
    <text evidence="2">The sequence shown here is derived from an EMBL/GenBank/DDBJ whole genome shotgun (WGS) entry which is preliminary data.</text>
</comment>
<proteinExistence type="predicted"/>
<evidence type="ECO:0000259" key="1">
    <source>
        <dbReference type="Pfam" id="PF13842"/>
    </source>
</evidence>
<dbReference type="Proteomes" id="UP001217089">
    <property type="component" value="Unassembled WGS sequence"/>
</dbReference>
<feature type="domain" description="PiggyBac transposable element-derived protein 4 C-terminal zinc-finger" evidence="1">
    <location>
        <begin position="127"/>
        <end position="183"/>
    </location>
</feature>
<accession>A0ABQ9E662</accession>
<dbReference type="Pfam" id="PF13842">
    <property type="entry name" value="zf-Tnp_2"/>
    <property type="match status" value="1"/>
</dbReference>
<sequence length="208" mass="23929">MFLQTRYDYSLTAVTENDWVSYNNTLAVPSAQQNRANKSENYSKTPTHRLVHIDGVQKPCVYCRVNQNKTKSGWKTGFVGLMSVLWITWCYKPEQDQGNVRNISTIGAPHHHHIQHSPAEGSNLDDSRHRLIHVKGVRKPCVCCRLHKNRTKSGWFIYSFYKCVGCDVPLCDSRKRNCFDLYHKLLYGNQSGDGDGMTEGDNYRLFPL</sequence>
<evidence type="ECO:0000313" key="3">
    <source>
        <dbReference type="Proteomes" id="UP001217089"/>
    </source>
</evidence>
<organism evidence="2 3">
    <name type="scientific">Tegillarca granosa</name>
    <name type="common">Malaysian cockle</name>
    <name type="synonym">Anadara granosa</name>
    <dbReference type="NCBI Taxonomy" id="220873"/>
    <lineage>
        <taxon>Eukaryota</taxon>
        <taxon>Metazoa</taxon>
        <taxon>Spiralia</taxon>
        <taxon>Lophotrochozoa</taxon>
        <taxon>Mollusca</taxon>
        <taxon>Bivalvia</taxon>
        <taxon>Autobranchia</taxon>
        <taxon>Pteriomorphia</taxon>
        <taxon>Arcoida</taxon>
        <taxon>Arcoidea</taxon>
        <taxon>Arcidae</taxon>
        <taxon>Tegillarca</taxon>
    </lineage>
</organism>
<protein>
    <recommendedName>
        <fullName evidence="1">PiggyBac transposable element-derived protein 4 C-terminal zinc-finger domain-containing protein</fullName>
    </recommendedName>
</protein>
<reference evidence="2 3" key="1">
    <citation type="submission" date="2022-12" db="EMBL/GenBank/DDBJ databases">
        <title>Chromosome-level genome of Tegillarca granosa.</title>
        <authorList>
            <person name="Kim J."/>
        </authorList>
    </citation>
    <scope>NUCLEOTIDE SEQUENCE [LARGE SCALE GENOMIC DNA]</scope>
    <source>
        <strain evidence="2">Teg-2019</strain>
        <tissue evidence="2">Adductor muscle</tissue>
    </source>
</reference>
<dbReference type="EMBL" id="JARBDR010000921">
    <property type="protein sequence ID" value="KAJ8298945.1"/>
    <property type="molecule type" value="Genomic_DNA"/>
</dbReference>